<evidence type="ECO:0000313" key="1">
    <source>
        <dbReference type="EMBL" id="EEE58129.1"/>
    </source>
</evidence>
<name>A0A8J8YNW4_ORYSJ</name>
<organism evidence="1">
    <name type="scientific">Oryza sativa subsp. japonica</name>
    <name type="common">Rice</name>
    <dbReference type="NCBI Taxonomy" id="39947"/>
    <lineage>
        <taxon>Eukaryota</taxon>
        <taxon>Viridiplantae</taxon>
        <taxon>Streptophyta</taxon>
        <taxon>Embryophyta</taxon>
        <taxon>Tracheophyta</taxon>
        <taxon>Spermatophyta</taxon>
        <taxon>Magnoliopsida</taxon>
        <taxon>Liliopsida</taxon>
        <taxon>Poales</taxon>
        <taxon>Poaceae</taxon>
        <taxon>BOP clade</taxon>
        <taxon>Oryzoideae</taxon>
        <taxon>Oryzeae</taxon>
        <taxon>Oryzinae</taxon>
        <taxon>Oryza</taxon>
        <taxon>Oryza sativa</taxon>
    </lineage>
</organism>
<dbReference type="Gramene" id="Os07t0297400-02">
    <property type="protein sequence ID" value="Os07t0297400-02"/>
    <property type="gene ID" value="Os07g0297400"/>
</dbReference>
<dbReference type="Proteomes" id="UP000007752">
    <property type="component" value="Chromosome 3"/>
</dbReference>
<dbReference type="AlphaFoldDB" id="A0A8J8YNW4"/>
<protein>
    <submittedName>
        <fullName evidence="1">Uncharacterized protein</fullName>
    </submittedName>
</protein>
<accession>A0A8J8YNW4</accession>
<reference evidence="1" key="2">
    <citation type="submission" date="2008-12" db="EMBL/GenBank/DDBJ databases">
        <title>Improved gene annotation of the rice (Oryza sativa) genomes.</title>
        <authorList>
            <person name="Wang J."/>
            <person name="Li R."/>
            <person name="Fan W."/>
            <person name="Huang Q."/>
            <person name="Zhang J."/>
            <person name="Zhou Y."/>
            <person name="Hu Y."/>
            <person name="Zi S."/>
            <person name="Li J."/>
            <person name="Ni P."/>
            <person name="Zheng H."/>
            <person name="Zhang Y."/>
            <person name="Zhao M."/>
            <person name="Hao Q."/>
            <person name="McDermott J."/>
            <person name="Samudrala R."/>
            <person name="Kristiansen K."/>
            <person name="Wong G.K.-S."/>
        </authorList>
    </citation>
    <scope>NUCLEOTIDE SEQUENCE</scope>
</reference>
<dbReference type="Gramene" id="Os07t0297400-01">
    <property type="protein sequence ID" value="Os07t0297400-01"/>
    <property type="gene ID" value="Os07g0297400"/>
</dbReference>
<gene>
    <name evidence="1" type="ORF">OsJ_09028</name>
</gene>
<proteinExistence type="predicted"/>
<dbReference type="EMBL" id="CM000140">
    <property type="protein sequence ID" value="EEE58129.1"/>
    <property type="molecule type" value="Genomic_DNA"/>
</dbReference>
<sequence length="125" mass="14190">MATPVGAVFLVEGIVLCSTRFLRVKTLFRFSDGRCLRFDALFPPWRLRLEDPALRCLWSVHRKSEFLALMSYVLLQLCRRKFFLCSPCGFCPVSPLNRAYVRFLGPVSPQNLGQVSSSLMKTGSP</sequence>
<reference evidence="1" key="1">
    <citation type="journal article" date="2005" name="PLoS Biol.">
        <title>The genomes of Oryza sativa: a history of duplications.</title>
        <authorList>
            <person name="Yu J."/>
            <person name="Wang J."/>
            <person name="Lin W."/>
            <person name="Li S."/>
            <person name="Li H."/>
            <person name="Zhou J."/>
            <person name="Ni P."/>
            <person name="Dong W."/>
            <person name="Hu S."/>
            <person name="Zeng C."/>
            <person name="Zhang J."/>
            <person name="Zhang Y."/>
            <person name="Li R."/>
            <person name="Xu Z."/>
            <person name="Li S."/>
            <person name="Li X."/>
            <person name="Zheng H."/>
            <person name="Cong L."/>
            <person name="Lin L."/>
            <person name="Yin J."/>
            <person name="Geng J."/>
            <person name="Li G."/>
            <person name="Shi J."/>
            <person name="Liu J."/>
            <person name="Lv H."/>
            <person name="Li J."/>
            <person name="Wang J."/>
            <person name="Deng Y."/>
            <person name="Ran L."/>
            <person name="Shi X."/>
            <person name="Wang X."/>
            <person name="Wu Q."/>
            <person name="Li C."/>
            <person name="Ren X."/>
            <person name="Wang J."/>
            <person name="Wang X."/>
            <person name="Li D."/>
            <person name="Liu D."/>
            <person name="Zhang X."/>
            <person name="Ji Z."/>
            <person name="Zhao W."/>
            <person name="Sun Y."/>
            <person name="Zhang Z."/>
            <person name="Bao J."/>
            <person name="Han Y."/>
            <person name="Dong L."/>
            <person name="Ji J."/>
            <person name="Chen P."/>
            <person name="Wu S."/>
            <person name="Liu J."/>
            <person name="Xiao Y."/>
            <person name="Bu D."/>
            <person name="Tan J."/>
            <person name="Yang L."/>
            <person name="Ye C."/>
            <person name="Zhang J."/>
            <person name="Xu J."/>
            <person name="Zhou Y."/>
            <person name="Yu Y."/>
            <person name="Zhang B."/>
            <person name="Zhuang S."/>
            <person name="Wei H."/>
            <person name="Liu B."/>
            <person name="Lei M."/>
            <person name="Yu H."/>
            <person name="Li Y."/>
            <person name="Xu H."/>
            <person name="Wei S."/>
            <person name="He X."/>
            <person name="Fang L."/>
            <person name="Zhang Z."/>
            <person name="Zhang Y."/>
            <person name="Huang X."/>
            <person name="Su Z."/>
            <person name="Tong W."/>
            <person name="Li J."/>
            <person name="Tong Z."/>
            <person name="Li S."/>
            <person name="Ye J."/>
            <person name="Wang L."/>
            <person name="Fang L."/>
            <person name="Lei T."/>
            <person name="Chen C."/>
            <person name="Chen H."/>
            <person name="Xu Z."/>
            <person name="Li H."/>
            <person name="Huang H."/>
            <person name="Zhang F."/>
            <person name="Xu H."/>
            <person name="Li N."/>
            <person name="Zhao C."/>
            <person name="Li S."/>
            <person name="Dong L."/>
            <person name="Huang Y."/>
            <person name="Li L."/>
            <person name="Xi Y."/>
            <person name="Qi Q."/>
            <person name="Li W."/>
            <person name="Zhang B."/>
            <person name="Hu W."/>
            <person name="Zhang Y."/>
            <person name="Tian X."/>
            <person name="Jiao Y."/>
            <person name="Liang X."/>
            <person name="Jin J."/>
            <person name="Gao L."/>
            <person name="Zheng W."/>
            <person name="Hao B."/>
            <person name="Liu S."/>
            <person name="Wang W."/>
            <person name="Yuan L."/>
            <person name="Cao M."/>
            <person name="McDermott J."/>
            <person name="Samudrala R."/>
            <person name="Wang J."/>
            <person name="Wong G.K."/>
            <person name="Yang H."/>
        </authorList>
    </citation>
    <scope>NUCLEOTIDE SEQUENCE [LARGE SCALE GENOMIC DNA]</scope>
</reference>
<dbReference type="HOGENOM" id="CLU_1996443_0_0_1"/>